<dbReference type="Proteomes" id="UP000435177">
    <property type="component" value="Unassembled WGS sequence"/>
</dbReference>
<dbReference type="Proteomes" id="UP000215596">
    <property type="component" value="Unassembled WGS sequence"/>
</dbReference>
<dbReference type="OrthoDB" id="2665331at2"/>
<evidence type="ECO:0000313" key="2">
    <source>
        <dbReference type="EMBL" id="MUG67155.1"/>
    </source>
</evidence>
<protein>
    <submittedName>
        <fullName evidence="3">Uncharacterized protein</fullName>
    </submittedName>
</protein>
<dbReference type="AlphaFoldDB" id="A0A268ETG4"/>
<sequence>MSFLRKSLLIMCSLLIATAVLVPAGAVHAADQKWINQVWSDYKAFNKKTVDTYNKYQARIEQDYKRFNDKSQAALDELERKVLEDQEHWVQLLNDDYEALSARYADGSLNMRNQLMKYNRYINPGHMGSPMYNYARQANIGMLNSTMWKLDKELNDAFLNSYMWTYREAINPASLNSSAFKFKNTVNESYLNSAMYKLRNASSSSSLNSPMWKYKMGRISKTAAKNEYNKLFKKYTTEMSQSNAVRKKEIADMASSTQKKVEQLYIQTVLSLEEQREKTLQSISDLRKEITGEGLEWEPLFEEEEIKF</sequence>
<proteinExistence type="predicted"/>
<keyword evidence="5" id="KW-1185">Reference proteome</keyword>
<accession>A0A268ETG4</accession>
<evidence type="ECO:0000313" key="3">
    <source>
        <dbReference type="EMBL" id="PAD76419.1"/>
    </source>
</evidence>
<dbReference type="EMBL" id="WOAA01000011">
    <property type="protein sequence ID" value="MUG67155.1"/>
    <property type="molecule type" value="Genomic_DNA"/>
</dbReference>
<gene>
    <name evidence="3" type="ORF">CHH67_12415</name>
    <name evidence="2" type="ORF">GNP94_14240</name>
</gene>
<organism evidence="3 4">
    <name type="scientific">Paenibacillus campinasensis</name>
    <dbReference type="NCBI Taxonomy" id="66347"/>
    <lineage>
        <taxon>Bacteria</taxon>
        <taxon>Bacillati</taxon>
        <taxon>Bacillota</taxon>
        <taxon>Bacilli</taxon>
        <taxon>Bacillales</taxon>
        <taxon>Paenibacillaceae</taxon>
        <taxon>Paenibacillus</taxon>
    </lineage>
</organism>
<evidence type="ECO:0000313" key="4">
    <source>
        <dbReference type="Proteomes" id="UP000215596"/>
    </source>
</evidence>
<feature type="chain" id="PRO_5032330439" evidence="1">
    <location>
        <begin position="30"/>
        <end position="308"/>
    </location>
</feature>
<comment type="caution">
    <text evidence="3">The sequence shown here is derived from an EMBL/GenBank/DDBJ whole genome shotgun (WGS) entry which is preliminary data.</text>
</comment>
<keyword evidence="1" id="KW-0732">Signal</keyword>
<reference evidence="2 5" key="2">
    <citation type="submission" date="2019-11" db="EMBL/GenBank/DDBJ databases">
        <title>Draft genome sequences of five Paenibacillus species of dairy origin.</title>
        <authorList>
            <person name="Olajide A.M."/>
            <person name="Chen S."/>
            <person name="Lapointe G."/>
        </authorList>
    </citation>
    <scope>NUCLEOTIDE SEQUENCE [LARGE SCALE GENOMIC DNA]</scope>
    <source>
        <strain evidence="2 5">3CS1</strain>
    </source>
</reference>
<dbReference type="EMBL" id="NPBY01000038">
    <property type="protein sequence ID" value="PAD76419.1"/>
    <property type="molecule type" value="Genomic_DNA"/>
</dbReference>
<reference evidence="3 4" key="1">
    <citation type="submission" date="2017-07" db="EMBL/GenBank/DDBJ databases">
        <title>Isolation and whole genome analysis of endospore-forming bacteria from heroin.</title>
        <authorList>
            <person name="Kalinowski J."/>
            <person name="Ahrens B."/>
            <person name="Al-Dilaimi A."/>
            <person name="Winkler A."/>
            <person name="Wibberg D."/>
            <person name="Schleenbecker U."/>
            <person name="Ruckert C."/>
            <person name="Wolfel R."/>
            <person name="Grass G."/>
        </authorList>
    </citation>
    <scope>NUCLEOTIDE SEQUENCE [LARGE SCALE GENOMIC DNA]</scope>
    <source>
        <strain evidence="3 4">7537-G1</strain>
    </source>
</reference>
<evidence type="ECO:0000256" key="1">
    <source>
        <dbReference type="SAM" id="SignalP"/>
    </source>
</evidence>
<name>A0A268ETG4_9BACL</name>
<feature type="signal peptide" evidence="1">
    <location>
        <begin position="1"/>
        <end position="29"/>
    </location>
</feature>
<dbReference type="RefSeq" id="WP_095265499.1">
    <property type="nucleotide sequence ID" value="NZ_NPBY01000038.1"/>
</dbReference>
<evidence type="ECO:0000313" key="5">
    <source>
        <dbReference type="Proteomes" id="UP000435177"/>
    </source>
</evidence>